<dbReference type="Gene3D" id="3.40.50.300">
    <property type="entry name" value="P-loop containing nucleotide triphosphate hydrolases"/>
    <property type="match status" value="1"/>
</dbReference>
<evidence type="ECO:0000313" key="15">
    <source>
        <dbReference type="Proteomes" id="UP001308179"/>
    </source>
</evidence>
<dbReference type="Pfam" id="PF17207">
    <property type="entry name" value="MCM_OB"/>
    <property type="match status" value="1"/>
</dbReference>
<dbReference type="Gene3D" id="2.40.50.140">
    <property type="entry name" value="Nucleic acid-binding proteins"/>
    <property type="match status" value="1"/>
</dbReference>
<evidence type="ECO:0000256" key="4">
    <source>
        <dbReference type="ARBA" id="ARBA00022741"/>
    </source>
</evidence>
<reference evidence="14 15" key="1">
    <citation type="submission" date="2023-08" db="EMBL/GenBank/DDBJ databases">
        <title>Black Yeasts Isolated from many extreme environments.</title>
        <authorList>
            <person name="Coleine C."/>
            <person name="Stajich J.E."/>
            <person name="Selbmann L."/>
        </authorList>
    </citation>
    <scope>NUCLEOTIDE SEQUENCE [LARGE SCALE GENOMIC DNA]</scope>
    <source>
        <strain evidence="14 15">CCFEE 5386</strain>
    </source>
</reference>
<keyword evidence="3 12" id="KW-0235">DNA replication</keyword>
<comment type="subunit">
    <text evidence="12">Component of the MCM2-7 complex.</text>
</comment>
<evidence type="ECO:0000256" key="6">
    <source>
        <dbReference type="ARBA" id="ARBA00022806"/>
    </source>
</evidence>
<evidence type="ECO:0000256" key="12">
    <source>
        <dbReference type="RuleBase" id="RU368063"/>
    </source>
</evidence>
<dbReference type="PROSITE" id="PS00847">
    <property type="entry name" value="MCM_1"/>
    <property type="match status" value="1"/>
</dbReference>
<comment type="function">
    <text evidence="12">Acts as component of the MCM2-7 complex (MCM complex) which is the replicative helicase essential for 'once per cell cycle' DNA replication initiation and elongation in eukaryotic cells. The active ATPase sites in the MCM2-7 ring are formed through the interaction surfaces of two neighboring subunits such that a critical structure of a conserved arginine finger motif is provided in trans relative to the ATP-binding site of the Walker A box of the adjacent subunit. The six ATPase active sites, however, are likely to contribute differentially to the complex helicase activity.</text>
</comment>
<dbReference type="Gene3D" id="3.30.1640.10">
    <property type="entry name" value="mini-chromosome maintenance (MCM) complex, chain A, domain 1"/>
    <property type="match status" value="1"/>
</dbReference>
<dbReference type="InterPro" id="IPR018525">
    <property type="entry name" value="MCM_CS"/>
</dbReference>
<dbReference type="PRINTS" id="PR01657">
    <property type="entry name" value="MCMFAMILY"/>
</dbReference>
<dbReference type="InterPro" id="IPR033762">
    <property type="entry name" value="MCM_OB"/>
</dbReference>
<evidence type="ECO:0000256" key="8">
    <source>
        <dbReference type="ARBA" id="ARBA00023125"/>
    </source>
</evidence>
<dbReference type="PRINTS" id="PR01661">
    <property type="entry name" value="MCMPROTEIN5"/>
</dbReference>
<dbReference type="InterPro" id="IPR031327">
    <property type="entry name" value="MCM"/>
</dbReference>
<dbReference type="PANTHER" id="PTHR11630:SF42">
    <property type="entry name" value="DNA REPLICATION LICENSING FACTOR MCM5"/>
    <property type="match status" value="1"/>
</dbReference>
<dbReference type="InterPro" id="IPR027925">
    <property type="entry name" value="MCM_N"/>
</dbReference>
<dbReference type="PANTHER" id="PTHR11630">
    <property type="entry name" value="DNA REPLICATION LICENSING FACTOR MCM FAMILY MEMBER"/>
    <property type="match status" value="1"/>
</dbReference>
<accession>A0ABR0L089</accession>
<evidence type="ECO:0000256" key="5">
    <source>
        <dbReference type="ARBA" id="ARBA00022801"/>
    </source>
</evidence>
<dbReference type="Gene3D" id="2.20.28.10">
    <property type="match status" value="1"/>
</dbReference>
<dbReference type="Pfam" id="PF00493">
    <property type="entry name" value="MCM"/>
    <property type="match status" value="1"/>
</dbReference>
<dbReference type="EMBL" id="JAVRRR010000583">
    <property type="protein sequence ID" value="KAK5141456.1"/>
    <property type="molecule type" value="Genomic_DNA"/>
</dbReference>
<dbReference type="Pfam" id="PF21933">
    <property type="entry name" value="MCM5_C"/>
    <property type="match status" value="1"/>
</dbReference>
<keyword evidence="5 12" id="KW-0378">Hydrolase</keyword>
<keyword evidence="4 11" id="KW-0547">Nucleotide-binding</keyword>
<feature type="domain" description="MCM C-terminal AAA(+) ATPase" evidence="13">
    <location>
        <begin position="295"/>
        <end position="401"/>
    </location>
</feature>
<comment type="caution">
    <text evidence="14">The sequence shown here is derived from an EMBL/GenBank/DDBJ whole genome shotgun (WGS) entry which is preliminary data.</text>
</comment>
<evidence type="ECO:0000256" key="11">
    <source>
        <dbReference type="RuleBase" id="RU004070"/>
    </source>
</evidence>
<dbReference type="GO" id="GO:0016787">
    <property type="term" value="F:hydrolase activity"/>
    <property type="evidence" value="ECO:0007669"/>
    <property type="project" value="UniProtKB-KW"/>
</dbReference>
<dbReference type="InterPro" id="IPR001208">
    <property type="entry name" value="MCM_dom"/>
</dbReference>
<dbReference type="Proteomes" id="UP001308179">
    <property type="component" value="Unassembled WGS sequence"/>
</dbReference>
<dbReference type="InterPro" id="IPR054125">
    <property type="entry name" value="MCM5_C"/>
</dbReference>
<dbReference type="SUPFAM" id="SSF50249">
    <property type="entry name" value="Nucleic acid-binding proteins"/>
    <property type="match status" value="1"/>
</dbReference>
<dbReference type="SUPFAM" id="SSF52540">
    <property type="entry name" value="P-loop containing nucleoside triphosphate hydrolases"/>
    <property type="match status" value="1"/>
</dbReference>
<keyword evidence="9 12" id="KW-0539">Nucleus</keyword>
<dbReference type="InterPro" id="IPR012340">
    <property type="entry name" value="NA-bd_OB-fold"/>
</dbReference>
<evidence type="ECO:0000313" key="14">
    <source>
        <dbReference type="EMBL" id="KAK5141456.1"/>
    </source>
</evidence>
<proteinExistence type="inferred from homology"/>
<gene>
    <name evidence="14" type="primary">MCM5</name>
    <name evidence="14" type="ORF">LTR32_005988</name>
</gene>
<dbReference type="InterPro" id="IPR027417">
    <property type="entry name" value="P-loop_NTPase"/>
</dbReference>
<evidence type="ECO:0000256" key="2">
    <source>
        <dbReference type="ARBA" id="ARBA00008010"/>
    </source>
</evidence>
<keyword evidence="6 12" id="KW-0347">Helicase</keyword>
<protein>
    <recommendedName>
        <fullName evidence="12">DNA replication licensing factor MCM5</fullName>
        <ecNumber evidence="12">3.6.4.12</ecNumber>
    </recommendedName>
</protein>
<evidence type="ECO:0000256" key="3">
    <source>
        <dbReference type="ARBA" id="ARBA00022705"/>
    </source>
</evidence>
<dbReference type="PROSITE" id="PS50051">
    <property type="entry name" value="MCM_2"/>
    <property type="match status" value="1"/>
</dbReference>
<evidence type="ECO:0000256" key="7">
    <source>
        <dbReference type="ARBA" id="ARBA00022840"/>
    </source>
</evidence>
<keyword evidence="8 11" id="KW-0238">DNA-binding</keyword>
<comment type="catalytic activity">
    <reaction evidence="12">
        <text>ATP + H2O = ADP + phosphate + H(+)</text>
        <dbReference type="Rhea" id="RHEA:13065"/>
        <dbReference type="ChEBI" id="CHEBI:15377"/>
        <dbReference type="ChEBI" id="CHEBI:15378"/>
        <dbReference type="ChEBI" id="CHEBI:30616"/>
        <dbReference type="ChEBI" id="CHEBI:43474"/>
        <dbReference type="ChEBI" id="CHEBI:456216"/>
        <dbReference type="EC" id="3.6.4.12"/>
    </reaction>
</comment>
<dbReference type="InterPro" id="IPR041562">
    <property type="entry name" value="MCM_lid"/>
</dbReference>
<dbReference type="EC" id="3.6.4.12" evidence="12"/>
<comment type="similarity">
    <text evidence="2 11">Belongs to the MCM family.</text>
</comment>
<dbReference type="InterPro" id="IPR008048">
    <property type="entry name" value="MCM5"/>
</dbReference>
<evidence type="ECO:0000259" key="13">
    <source>
        <dbReference type="PROSITE" id="PS50051"/>
    </source>
</evidence>
<dbReference type="SMART" id="SM00350">
    <property type="entry name" value="MCM"/>
    <property type="match status" value="1"/>
</dbReference>
<comment type="subcellular location">
    <subcellularLocation>
        <location evidence="1 12">Nucleus</location>
    </subcellularLocation>
</comment>
<sequence>MDRQSVYTLSLFGEDRSANGGQETNKQVQQELVDFILEFHLDNVFIYRDQIRENVLSKQYYCDVDIAHLIAFNEHLAHRLTNEPADIIPLFENAIRTCTQRILYPSRGEDDLRRSNSLPQHQLLVHSSVSQTSIRGLTATNVSHLVRIPGIVIGAGTLSSKATALHIQCQNCEYSTNLTLQSGFTGATLPRVCGREKGPGDEGEKCPLDPYYVVHEKSQFIDQQVLKLQEAPDDVPVGELPRHILVSADRYLANRVVPGSRCVVMGVFSIYNAQKNKKGGGNAVAIRNPYLRAVGGAMVLADGGVVCIDEFDKMRDEDRVAIHEAMEQQTISIAKAGITTILNARTSVLAAANPVFGRYDDLKSPGENIDFQTTILSRFDLIFIVRDDHDRNRDETIAKHVMRLHIGGNSGAQNAAQPDAELSVEKLKRYISYAKSRCAPRLSAEAAEKLSSHFVSIRRQVARAEADANQRSSIPITVRQLESLVRISESLAKIELQPIATEKHVDEAIRLFLGSTMDAVMSAGGDSSALGMGGNREMVEEVHKVEEELRRRLPIGYTSSLATLRREFVERKGYSEQSLNRALQVLQRRESVQFRRGGALVHRSGV</sequence>
<name>A0ABR0L089_9PEZI</name>
<evidence type="ECO:0000256" key="9">
    <source>
        <dbReference type="ARBA" id="ARBA00023242"/>
    </source>
</evidence>
<evidence type="ECO:0000256" key="10">
    <source>
        <dbReference type="ARBA" id="ARBA00023306"/>
    </source>
</evidence>
<keyword evidence="10 12" id="KW-0131">Cell cycle</keyword>
<dbReference type="Pfam" id="PF17855">
    <property type="entry name" value="MCM_lid"/>
    <property type="match status" value="1"/>
</dbReference>
<keyword evidence="7 11" id="KW-0067">ATP-binding</keyword>
<dbReference type="GO" id="GO:0003678">
    <property type="term" value="F:DNA helicase activity"/>
    <property type="evidence" value="ECO:0007669"/>
    <property type="project" value="UniProtKB-EC"/>
</dbReference>
<keyword evidence="15" id="KW-1185">Reference proteome</keyword>
<organism evidence="14 15">
    <name type="scientific">Rachicladosporium monterosium</name>
    <dbReference type="NCBI Taxonomy" id="1507873"/>
    <lineage>
        <taxon>Eukaryota</taxon>
        <taxon>Fungi</taxon>
        <taxon>Dikarya</taxon>
        <taxon>Ascomycota</taxon>
        <taxon>Pezizomycotina</taxon>
        <taxon>Dothideomycetes</taxon>
        <taxon>Dothideomycetidae</taxon>
        <taxon>Cladosporiales</taxon>
        <taxon>Cladosporiaceae</taxon>
        <taxon>Rachicladosporium</taxon>
    </lineage>
</organism>
<evidence type="ECO:0000256" key="1">
    <source>
        <dbReference type="ARBA" id="ARBA00004123"/>
    </source>
</evidence>
<dbReference type="Pfam" id="PF14551">
    <property type="entry name" value="MCM_N"/>
    <property type="match status" value="1"/>
</dbReference>